<dbReference type="PANTHER" id="PTHR34819">
    <property type="entry name" value="LARGE CYSTEINE-RICH PERIPLASMIC PROTEIN OMCB"/>
    <property type="match status" value="1"/>
</dbReference>
<gene>
    <name evidence="9" type="ORF">WDU96_01640</name>
</gene>
<dbReference type="EMBL" id="JBBDGL010000001">
    <property type="protein sequence ID" value="MEJ1154299.1"/>
    <property type="molecule type" value="Genomic_DNA"/>
</dbReference>
<feature type="chain" id="PRO_5046985157" evidence="7">
    <location>
        <begin position="32"/>
        <end position="2810"/>
    </location>
</feature>
<dbReference type="InterPro" id="IPR046022">
    <property type="entry name" value="DUF5979"/>
</dbReference>
<evidence type="ECO:0000256" key="7">
    <source>
        <dbReference type="SAM" id="SignalP"/>
    </source>
</evidence>
<keyword evidence="1" id="KW-0134">Cell wall</keyword>
<feature type="domain" description="Gram-positive cocci surface proteins LPxTG" evidence="8">
    <location>
        <begin position="2775"/>
        <end position="2810"/>
    </location>
</feature>
<evidence type="ECO:0000259" key="8">
    <source>
        <dbReference type="PROSITE" id="PS50847"/>
    </source>
</evidence>
<protein>
    <submittedName>
        <fullName evidence="9">DUF5979 domain-containing protein</fullName>
    </submittedName>
</protein>
<evidence type="ECO:0000256" key="5">
    <source>
        <dbReference type="SAM" id="MobiDB-lite"/>
    </source>
</evidence>
<feature type="signal peptide" evidence="7">
    <location>
        <begin position="1"/>
        <end position="31"/>
    </location>
</feature>
<keyword evidence="10" id="KW-1185">Reference proteome</keyword>
<organism evidence="9 10">
    <name type="scientific">Microbacterium marmarense</name>
    <dbReference type="NCBI Taxonomy" id="3122051"/>
    <lineage>
        <taxon>Bacteria</taxon>
        <taxon>Bacillati</taxon>
        <taxon>Actinomycetota</taxon>
        <taxon>Actinomycetes</taxon>
        <taxon>Micrococcales</taxon>
        <taxon>Microbacteriaceae</taxon>
        <taxon>Microbacterium</taxon>
    </lineage>
</organism>
<dbReference type="RefSeq" id="WP_337336739.1">
    <property type="nucleotide sequence ID" value="NZ_JBBDGL010000001.1"/>
</dbReference>
<dbReference type="Gene3D" id="2.60.40.740">
    <property type="match status" value="1"/>
</dbReference>
<feature type="region of interest" description="Disordered" evidence="5">
    <location>
        <begin position="471"/>
        <end position="492"/>
    </location>
</feature>
<dbReference type="PANTHER" id="PTHR34819:SF3">
    <property type="entry name" value="CELL SURFACE PROTEIN"/>
    <property type="match status" value="1"/>
</dbReference>
<keyword evidence="6" id="KW-0472">Membrane</keyword>
<keyword evidence="6" id="KW-0812">Transmembrane</keyword>
<feature type="region of interest" description="Disordered" evidence="5">
    <location>
        <begin position="1316"/>
        <end position="1343"/>
    </location>
</feature>
<evidence type="ECO:0000256" key="4">
    <source>
        <dbReference type="ARBA" id="ARBA00023088"/>
    </source>
</evidence>
<proteinExistence type="predicted"/>
<sequence>MRQMRARIIACVATIAVVLSGAVVAAPAAFAADGDVEITKTASVSEVAPGQTFSYTIVVSCTSITTGCNDAVLTDSVPAELIVNSVAIGAGLSGSSSVDGQDVEVDFDMPTASGGTGLPGGTTGIVTISVTARDPLPYELNGTTLTNTAVTDASTQTSGPLDSSADVTLVVPLDLAVDTAKVLDPPSAVATPGLPVTATVSATNSSNANVDTVTLTDPVDPTAADNPFDTLPFTGIGAVTYPDGAETAQVLVWDDTTGSWVAGAVVTAPAQPTAPDDVDPADVKGVQIVFTSTVDPGIAAGSTGSVEIGMQHPDDVQSLPTSMVTNTVDGTIDLAGNTSSDDASATHEVVAEDIDIAAAKVFDPNAVAAGEASTATITAGNDSDFALTDMTITEPALGEGGDPYADGFNASMAFGGFTEGIEYPQGATGATITYYYDDGTSEGPSSFPSGSTPDPSGTVVRFEITFTGDIEPGATTDIPFEVDTDPDQEGYPASLTNVATVDGTGPAGGNVAADADDDLLVYEKHLETILDKSIYPSEILDRPGEWVLITLTGQLSPFPGSTTDATEIIVQEPQTVPYDVNGTFWDTFDATEITNTAVPPNTTMTINYWNGTEWVPLLDASGQPVSVEGPVDDFTMDITPEQQAQIEGLQFVYTADDGSSFPPGTTVAPHFTAEIRDSERDPSTLTEAPVTIENCGTSSAGGSDGLTSALAATSSDCDDVDLDPWNPEEGPDVLEKDITPNTVVARSQANVRAHLYWSTGGLSGIEQMVIQDEADPASLAGDDDADAAALAESFYDAFDLISIDPITADDDPYLQYDQIAAIEIWDGESWQPITGDPCPCDGSFEGLTLNGADRSAALGVRVIFEEGSGRMDSTDPTAPPVGSGVTRSSGNDREVSLHFRLRDERRSDGEPVMGYLDYNVDDGDDAIGTVLDVANASGTDAEGDVVVDSDDSDTIAILDVPLNVDLTKTWSNSPFGLPIEGSTQAQYPTGRVTLDVVNSTATKVDQLTIQDPMPGASETPFEYFDLLTFRQIDNPAGSDASLTTVTLARDEDGDGVADTSSVLDRDEALALDAATLANVVGVTVDFFGRIDSDAHGVVVMDLRLRTETRATDVVLDSTTDPVPDPLTNVALATVSDAGGGVDGQNVTEAEADATVEFDQLSLEVAGEKVFTPDAQTEPDNDPVTMTLSVQPQGSARTGATRIVDRDDTFWNAFDYVGIDQSVTFTEPINRVRMDVLRDVTYTDVAGELITTGGTWTNGVAQTEAEFLADPLPAGLDAADVRGVRFTFFQLNDDGEFAQWENPTDPRQDVPVIVERRSQLRSGGEVPTDRSDLDPAPGEAAPGEFTNDIDVYACAILDTVCESEDPDNPNLVHAEASDTIYYEHLPSSVTIEKSPVEGSQVLPGAVIPYTISVTNDGELPIENPVITDTPDAGLLELNPDAGADGPYSYSLTGTAQDSTGLPMPVDTADVAVTVVDNVYTFRFPDGTNLEVGETYTITIDMVTVPGVAANTVINNSADVSGDRIFDECNGSGPDTDTCSTDTEVQVLSAGAARSGKLVRVLDPELGQFTSPSGEDCGPVSSDVLDPGAEGFYTATCVPISKPGGVVEWRMAIANTGNIPMDRVMLVDRIPTPGDTGAISSIERDSQWTPIFVPGSIEIVNRTPLSWSYRVSTGDVCTDDLATTSTGACAVGDWVDVSEVADPATITGIEVVMDLSDDPLEPGEVVLVDGRTYTPAVSETAGTNTIAWNTVATGAHLTLEQSSGSQDMVPVEGTKTGVALATGDLEVLKTVSGPGASFAPDPLTVTLQCVSAAGTPVEAELDPIVLQLSPGEPQTVENLPYGAECEIVEGDNGQVSSSGTGGVVAGPDNSEQVGQATLDNFYDLAGLEIFKSVESDAVDQDANPIDYGPFSVAVTCTFNGQTVLAEGYVVSPMLVSIDVGDPAALTGLPANASCSVVETDTDGAASTTTTASNANGDVPSTGATSTTITLTPGEGNAVTNEVAFENVFGDGSLVLSKVVEPLDSPFAEGPYVLQVDCTLDGDTTWSGEVVLGPDAADPGVPATVQIDQIAAGSECSIVETDDGNATSTIIEFSPTTIVDDEAVDVVITNTFAEGSATVKKTFDGDSSWADSSYEVTITCIDIGSGQLFVDIPGGDVRTLSDSNAFTATYERLPAGAYCILSETDPGNSVSNVIYDDVTGEPVSFWQVQGEVERSFTVVNTFEVGSIAVTKETSGDGAGLWDDAEFTVSLACTAEIDGVVADIDIPGGPTRTFTVGETVSYEALPPGAECVVTETDDGGATASSISPNNGEVVVGGPGAPVAVTVDNTFDLGEIVVTKTVSGEAAEWATPASFTVELSCTFNGATIVIPGGASRDLAAATGMTATYQDLPDGAACVLAETDQANASEVTFTPADGAVIVEPGASVSIGVDNRYDVGGIDVRKVIIGEGSEYGSQTTFWVHLSCTWELQGETIEIDVPGTALRALNADNDYRNSYQGLPNGAECSLTETDTGGAGSVFILPLSGSVTVEENTSVDMFVVNVFRSGDLVIQKDVVGSGAADFGQGPFTVHVRCVMTTGTLLPFVVYDEEIILGGDQPLEVTITGIPTGSSCHISETDAAGANESTVEPNQVIIGGPTDDPVRVVVTNTFLSGSVTVEKRVSGEGADQRGEGPFEVTMQCIDPSDGSIVPNIVGGAVRTLDSSNDYTTTYESIQAGTRCGLVETDTGGADSTQLYDADGNVIPQISLTSVSDSAAADDGYFEIYGDAALSFTLENTFEPPLPATGLDSRAVSIASSLAVLVIGMGILLIVRRRREV</sequence>
<dbReference type="InterPro" id="IPR047589">
    <property type="entry name" value="DUF11_rpt"/>
</dbReference>
<feature type="region of interest" description="Disordered" evidence="5">
    <location>
        <begin position="868"/>
        <end position="891"/>
    </location>
</feature>
<dbReference type="Pfam" id="PF19407">
    <property type="entry name" value="DUF5979"/>
    <property type="match status" value="9"/>
</dbReference>
<evidence type="ECO:0000256" key="3">
    <source>
        <dbReference type="ARBA" id="ARBA00022729"/>
    </source>
</evidence>
<dbReference type="PROSITE" id="PS50847">
    <property type="entry name" value="GRAM_POS_ANCHORING"/>
    <property type="match status" value="1"/>
</dbReference>
<evidence type="ECO:0000313" key="9">
    <source>
        <dbReference type="EMBL" id="MEJ1154299.1"/>
    </source>
</evidence>
<dbReference type="NCBIfam" id="TIGR01451">
    <property type="entry name" value="B_ant_repeat"/>
    <property type="match status" value="2"/>
</dbReference>
<evidence type="ECO:0000313" key="10">
    <source>
        <dbReference type="Proteomes" id="UP001368654"/>
    </source>
</evidence>
<keyword evidence="6" id="KW-1133">Transmembrane helix</keyword>
<accession>A0ABU8LQZ9</accession>
<evidence type="ECO:0000256" key="1">
    <source>
        <dbReference type="ARBA" id="ARBA00022512"/>
    </source>
</evidence>
<reference evidence="9 10" key="1">
    <citation type="submission" date="2024-02" db="EMBL/GenBank/DDBJ databases">
        <authorList>
            <person name="Saticioglu I.B."/>
        </authorList>
    </citation>
    <scope>NUCLEOTIDE SEQUENCE [LARGE SCALE GENOMIC DNA]</scope>
    <source>
        <strain evidence="9 10">Mu-86</strain>
    </source>
</reference>
<comment type="caution">
    <text evidence="9">The sequence shown here is derived from an EMBL/GenBank/DDBJ whole genome shotgun (WGS) entry which is preliminary data.</text>
</comment>
<name>A0ABU8LQZ9_9MICO</name>
<evidence type="ECO:0000256" key="2">
    <source>
        <dbReference type="ARBA" id="ARBA00022525"/>
    </source>
</evidence>
<dbReference type="InterPro" id="IPR051172">
    <property type="entry name" value="Chlamydia_OmcB"/>
</dbReference>
<evidence type="ECO:0000256" key="6">
    <source>
        <dbReference type="SAM" id="Phobius"/>
    </source>
</evidence>
<dbReference type="InterPro" id="IPR019931">
    <property type="entry name" value="LPXTG_anchor"/>
</dbReference>
<keyword evidence="3 7" id="KW-0732">Signal</keyword>
<dbReference type="Proteomes" id="UP001368654">
    <property type="component" value="Unassembled WGS sequence"/>
</dbReference>
<keyword evidence="4" id="KW-0572">Peptidoglycan-anchor</keyword>
<keyword evidence="2" id="KW-0964">Secreted</keyword>
<feature type="transmembrane region" description="Helical" evidence="6">
    <location>
        <begin position="2784"/>
        <end position="2804"/>
    </location>
</feature>